<dbReference type="AlphaFoldDB" id="A0A0P9AJI4"/>
<dbReference type="Proteomes" id="UP000050326">
    <property type="component" value="Unassembled WGS sequence"/>
</dbReference>
<evidence type="ECO:0000256" key="1">
    <source>
        <dbReference type="ARBA" id="ARBA00023015"/>
    </source>
</evidence>
<evidence type="ECO:0000259" key="4">
    <source>
        <dbReference type="PROSITE" id="PS01124"/>
    </source>
</evidence>
<evidence type="ECO:0000313" key="5">
    <source>
        <dbReference type="EMBL" id="KPU45564.1"/>
    </source>
</evidence>
<dbReference type="InterPro" id="IPR009057">
    <property type="entry name" value="Homeodomain-like_sf"/>
</dbReference>
<proteinExistence type="predicted"/>
<dbReference type="InterPro" id="IPR011006">
    <property type="entry name" value="CheY-like_superfamily"/>
</dbReference>
<dbReference type="SMART" id="SM00342">
    <property type="entry name" value="HTH_ARAC"/>
    <property type="match status" value="1"/>
</dbReference>
<name>A0A0P9AJI4_9CLOT</name>
<feature type="domain" description="HTH araC/xylS-type" evidence="4">
    <location>
        <begin position="445"/>
        <end position="543"/>
    </location>
</feature>
<comment type="caution">
    <text evidence="5">The sequence shown here is derived from an EMBL/GenBank/DDBJ whole genome shotgun (WGS) entry which is preliminary data.</text>
</comment>
<dbReference type="RefSeq" id="WP_054873907.1">
    <property type="nucleotide sequence ID" value="NZ_LKET01000021.1"/>
</dbReference>
<dbReference type="PROSITE" id="PS01124">
    <property type="entry name" value="HTH_ARAC_FAMILY_2"/>
    <property type="match status" value="1"/>
</dbReference>
<dbReference type="Gene3D" id="1.10.10.60">
    <property type="entry name" value="Homeodomain-like"/>
    <property type="match status" value="2"/>
</dbReference>
<reference evidence="5 6" key="1">
    <citation type="submission" date="2015-09" db="EMBL/GenBank/DDBJ databases">
        <title>Genome sequence of Oxobacter pfennigii DSM 3222.</title>
        <authorList>
            <person name="Poehlein A."/>
            <person name="Bengelsdorf F.R."/>
            <person name="Schiel-Bengelsdorf B."/>
            <person name="Duerre P."/>
            <person name="Daniel R."/>
        </authorList>
    </citation>
    <scope>NUCLEOTIDE SEQUENCE [LARGE SCALE GENOMIC DNA]</scope>
    <source>
        <strain evidence="5 6">DSM 3222</strain>
    </source>
</reference>
<dbReference type="Gene3D" id="3.40.50.2300">
    <property type="match status" value="1"/>
</dbReference>
<evidence type="ECO:0000256" key="2">
    <source>
        <dbReference type="ARBA" id="ARBA00023125"/>
    </source>
</evidence>
<dbReference type="GO" id="GO:0043565">
    <property type="term" value="F:sequence-specific DNA binding"/>
    <property type="evidence" value="ECO:0007669"/>
    <property type="project" value="InterPro"/>
</dbReference>
<protein>
    <submittedName>
        <fullName evidence="5">HTH-type transcriptional activator Btr</fullName>
    </submittedName>
</protein>
<evidence type="ECO:0000256" key="3">
    <source>
        <dbReference type="ARBA" id="ARBA00023163"/>
    </source>
</evidence>
<sequence>MDKTLLIIADNSEVIKKLKSLVFKYKGLKLIDNLTKDVSQLEFFKKALPDILILSFGTFDKDKSALIEYIRRDLPDIQIIIVTDIPLFKYTQKAINEWKISYLIDRSYLSNSLLEKALDFVWQELEEKRINNGYKNKVNELSEKLDELSLYILHEEVIAGASERDIKIAEGYYGIGLDFDTREYYLGFCGYTSSMYSQYNVNGVLFYDYFRLLRSKIRNLYKPGYKAEVFLYAASKNFIIIVSRDYSINTKEGVNKVIEEIHNLIQFEFERWISKGKSNYINFTAISEKISGLGRHVRDELQSIVTLHQLVFFIPEQKIVRLKDKEALLKSRNTEYVNLILNNVKGALMSGRRARLENIIHTLFIETLKYSFNPSLCFYSLDHLKDVYIETVQSNNIVNRTDVQKIFSLHEYISIENAYQQVCDVFCNLQKQIISKISSKSIITNDAINYIRQNYANKISLNSISEYVCISPYYLCRIFKQETGKSLNEFIISVRVEHAKKLFDTTTYKVWEVCEKSGFHNSKYFSQVFKKIVGITPKEYKEMKKQEDK</sequence>
<dbReference type="EMBL" id="LKET01000021">
    <property type="protein sequence ID" value="KPU45564.1"/>
    <property type="molecule type" value="Genomic_DNA"/>
</dbReference>
<dbReference type="GO" id="GO:0003700">
    <property type="term" value="F:DNA-binding transcription factor activity"/>
    <property type="evidence" value="ECO:0007669"/>
    <property type="project" value="InterPro"/>
</dbReference>
<dbReference type="STRING" id="36849.OXPF_07970"/>
<keyword evidence="1" id="KW-0805">Transcription regulation</keyword>
<keyword evidence="6" id="KW-1185">Reference proteome</keyword>
<dbReference type="InterPro" id="IPR018060">
    <property type="entry name" value="HTH_AraC"/>
</dbReference>
<dbReference type="SUPFAM" id="SSF52172">
    <property type="entry name" value="CheY-like"/>
    <property type="match status" value="1"/>
</dbReference>
<dbReference type="InterPro" id="IPR020449">
    <property type="entry name" value="Tscrpt_reg_AraC-type_HTH"/>
</dbReference>
<dbReference type="PANTHER" id="PTHR43280:SF2">
    <property type="entry name" value="HTH-TYPE TRANSCRIPTIONAL REGULATOR EXSA"/>
    <property type="match status" value="1"/>
</dbReference>
<gene>
    <name evidence="5" type="primary">btr_1</name>
    <name evidence="5" type="ORF">OXPF_07970</name>
</gene>
<dbReference type="Pfam" id="PF12833">
    <property type="entry name" value="HTH_18"/>
    <property type="match status" value="1"/>
</dbReference>
<keyword evidence="3" id="KW-0804">Transcription</keyword>
<keyword evidence="2" id="KW-0238">DNA-binding</keyword>
<dbReference type="PANTHER" id="PTHR43280">
    <property type="entry name" value="ARAC-FAMILY TRANSCRIPTIONAL REGULATOR"/>
    <property type="match status" value="1"/>
</dbReference>
<dbReference type="PRINTS" id="PR00032">
    <property type="entry name" value="HTHARAC"/>
</dbReference>
<evidence type="ECO:0000313" key="6">
    <source>
        <dbReference type="Proteomes" id="UP000050326"/>
    </source>
</evidence>
<accession>A0A0P9AJI4</accession>
<dbReference type="OrthoDB" id="9794370at2"/>
<dbReference type="SUPFAM" id="SSF46689">
    <property type="entry name" value="Homeodomain-like"/>
    <property type="match status" value="2"/>
</dbReference>
<organism evidence="5 6">
    <name type="scientific">Oxobacter pfennigii</name>
    <dbReference type="NCBI Taxonomy" id="36849"/>
    <lineage>
        <taxon>Bacteria</taxon>
        <taxon>Bacillati</taxon>
        <taxon>Bacillota</taxon>
        <taxon>Clostridia</taxon>
        <taxon>Eubacteriales</taxon>
        <taxon>Clostridiaceae</taxon>
        <taxon>Oxobacter</taxon>
    </lineage>
</organism>